<name>G0U487_TRYVY</name>
<gene>
    <name evidence="1" type="ORF">TVY486_1012930</name>
</gene>
<dbReference type="SUPFAM" id="SSF57667">
    <property type="entry name" value="beta-beta-alpha zinc fingers"/>
    <property type="match status" value="1"/>
</dbReference>
<reference evidence="1" key="1">
    <citation type="journal article" date="2012" name="Proc. Natl. Acad. Sci. U.S.A.">
        <title>Antigenic diversity is generated by distinct evolutionary mechanisms in African trypanosome species.</title>
        <authorList>
            <person name="Jackson A.P."/>
            <person name="Berry A."/>
            <person name="Aslett M."/>
            <person name="Allison H.C."/>
            <person name="Burton P."/>
            <person name="Vavrova-Anderson J."/>
            <person name="Brown R."/>
            <person name="Browne H."/>
            <person name="Corton N."/>
            <person name="Hauser H."/>
            <person name="Gamble J."/>
            <person name="Gilderthorp R."/>
            <person name="Marcello L."/>
            <person name="McQuillan J."/>
            <person name="Otto T.D."/>
            <person name="Quail M.A."/>
            <person name="Sanders M.J."/>
            <person name="van Tonder A."/>
            <person name="Ginger M.L."/>
            <person name="Field M.C."/>
            <person name="Barry J.D."/>
            <person name="Hertz-Fowler C."/>
            <person name="Berriman M."/>
        </authorList>
    </citation>
    <scope>NUCLEOTIDE SEQUENCE</scope>
    <source>
        <strain evidence="1">Y486</strain>
    </source>
</reference>
<dbReference type="AlphaFoldDB" id="G0U487"/>
<dbReference type="EMBL" id="HE573026">
    <property type="protein sequence ID" value="CCC52250.1"/>
    <property type="molecule type" value="Genomic_DNA"/>
</dbReference>
<evidence type="ECO:0008006" key="2">
    <source>
        <dbReference type="Google" id="ProtNLM"/>
    </source>
</evidence>
<proteinExistence type="predicted"/>
<protein>
    <recommendedName>
        <fullName evidence="2">U1-type domain-containing protein</fullName>
    </recommendedName>
</protein>
<dbReference type="Gene3D" id="3.30.160.60">
    <property type="entry name" value="Classic Zinc Finger"/>
    <property type="match status" value="1"/>
</dbReference>
<organism evidence="1">
    <name type="scientific">Trypanosoma vivax (strain Y486)</name>
    <dbReference type="NCBI Taxonomy" id="1055687"/>
    <lineage>
        <taxon>Eukaryota</taxon>
        <taxon>Discoba</taxon>
        <taxon>Euglenozoa</taxon>
        <taxon>Kinetoplastea</taxon>
        <taxon>Metakinetoplastina</taxon>
        <taxon>Trypanosomatida</taxon>
        <taxon>Trypanosomatidae</taxon>
        <taxon>Trypanosoma</taxon>
        <taxon>Duttonella</taxon>
    </lineage>
</organism>
<dbReference type="InterPro" id="IPR036236">
    <property type="entry name" value="Znf_C2H2_sf"/>
</dbReference>
<accession>G0U487</accession>
<evidence type="ECO:0000313" key="1">
    <source>
        <dbReference type="EMBL" id="CCC52250.1"/>
    </source>
</evidence>
<sequence>MLGAQPARRSAGAYYCACCNVHCSDDRTAQQHLAGLSHRQKSGELAAERQRFKEDASVTAADVMALVERKRVEFGTVPWSELRVQPNENFDTNSGG</sequence>
<dbReference type="OMA" id="HKASRQH"/>
<dbReference type="VEuPathDB" id="TriTrypDB:TvY486_1012930"/>